<feature type="transmembrane region" description="Helical" evidence="1">
    <location>
        <begin position="198"/>
        <end position="220"/>
    </location>
</feature>
<protein>
    <submittedName>
        <fullName evidence="2">Uncharacterized protein</fullName>
    </submittedName>
</protein>
<keyword evidence="1" id="KW-0472">Membrane</keyword>
<evidence type="ECO:0000313" key="2">
    <source>
        <dbReference type="EMBL" id="MBG0565909.1"/>
    </source>
</evidence>
<sequence length="230" mass="25020">MTRWPIARYLLSTHFIFLILVLLGFYLAIGVVLAVVALLTDITLSGVDIGGQILNWMAVGYGFSAFGVLTTMLVHGRTRREFLAQHAAFQVILATAAAALVTAMYAAETAAYSALDWGQKTQDDRAYESTSDYPTIFVAYWSMLLIWQFVGAFVGTAVYRWETNGILALLPAAGLLLVSGGVNSFLKLPFVDFEVDGLLPMAGLTVIIAAVTWAMTWATVRDIPLRTQAA</sequence>
<reference evidence="2" key="1">
    <citation type="submission" date="2020-11" db="EMBL/GenBank/DDBJ databases">
        <title>Isolation and identification of active actinomycetes.</title>
        <authorList>
            <person name="Sun X."/>
        </authorList>
    </citation>
    <scope>NUCLEOTIDE SEQUENCE</scope>
    <source>
        <strain evidence="2">NEAU-A11</strain>
    </source>
</reference>
<keyword evidence="3" id="KW-1185">Reference proteome</keyword>
<accession>A0A931CC21</accession>
<gene>
    <name evidence="2" type="ORF">I4J89_31120</name>
</gene>
<dbReference type="EMBL" id="JADQTO010000017">
    <property type="protein sequence ID" value="MBG0565909.1"/>
    <property type="molecule type" value="Genomic_DNA"/>
</dbReference>
<evidence type="ECO:0000313" key="3">
    <source>
        <dbReference type="Proteomes" id="UP000598146"/>
    </source>
</evidence>
<evidence type="ECO:0000256" key="1">
    <source>
        <dbReference type="SAM" id="Phobius"/>
    </source>
</evidence>
<keyword evidence="1" id="KW-0812">Transmembrane</keyword>
<feature type="transmembrane region" description="Helical" evidence="1">
    <location>
        <begin position="53"/>
        <end position="75"/>
    </location>
</feature>
<dbReference type="AlphaFoldDB" id="A0A931CC21"/>
<name>A0A931CC21_9ACTN</name>
<feature type="transmembrane region" description="Helical" evidence="1">
    <location>
        <begin position="166"/>
        <end position="186"/>
    </location>
</feature>
<dbReference type="Proteomes" id="UP000598146">
    <property type="component" value="Unassembled WGS sequence"/>
</dbReference>
<dbReference type="RefSeq" id="WP_196417677.1">
    <property type="nucleotide sequence ID" value="NZ_JADQTO010000017.1"/>
</dbReference>
<organism evidence="2 3">
    <name type="scientific">Actinoplanes aureus</name>
    <dbReference type="NCBI Taxonomy" id="2792083"/>
    <lineage>
        <taxon>Bacteria</taxon>
        <taxon>Bacillati</taxon>
        <taxon>Actinomycetota</taxon>
        <taxon>Actinomycetes</taxon>
        <taxon>Micromonosporales</taxon>
        <taxon>Micromonosporaceae</taxon>
        <taxon>Actinoplanes</taxon>
    </lineage>
</organism>
<feature type="transmembrane region" description="Helical" evidence="1">
    <location>
        <begin position="12"/>
        <end position="38"/>
    </location>
</feature>
<keyword evidence="1" id="KW-1133">Transmembrane helix</keyword>
<feature type="transmembrane region" description="Helical" evidence="1">
    <location>
        <begin position="87"/>
        <end position="107"/>
    </location>
</feature>
<comment type="caution">
    <text evidence="2">The sequence shown here is derived from an EMBL/GenBank/DDBJ whole genome shotgun (WGS) entry which is preliminary data.</text>
</comment>
<proteinExistence type="predicted"/>
<feature type="transmembrane region" description="Helical" evidence="1">
    <location>
        <begin position="138"/>
        <end position="159"/>
    </location>
</feature>